<name>A0ABQ8YLX1_9EUKA</name>
<keyword evidence="3" id="KW-0378">Hydrolase</keyword>
<proteinExistence type="predicted"/>
<keyword evidence="2" id="KW-0479">Metal-binding</keyword>
<sequence>MFSKSQQEEISRLVNKIYEEKAIESIKENIRIPVLSPEYDPDFLTNGLIDKTINMGKQWLENLGLEGLETKIVKCPKTQTPLLYALIKSNKIKEQKKEEKEEKKLPEKEKGNEKEKTHEEEKEKEEKIKNILLYSHADRMPVNPNLWTVTDPREPIVKDNKLYGRGTCDDVYGLYANSIVIYVLQQIGLPHDNIHLILESEEESGSQNLFSILDTLDLPDIDFAVIMDGGGPNDEHFWVTTSVRGLINGVLSVDVLKSGVHSGDGTGIIPSPFRISRLLLNRIEDEKTGEIKLKELNCEIDEEMETMMENNLPFLQQTIEEKFPWVDKEKPIVVSHNKHELVRNNFFGPGLEITGCEGLPNLKKASNVCRAQLKLKLSIRLPPVVEIQPVIDSLKQNLEKNPPYGANVEYKPLIACQGWLCKTFDKRIESAANRASLKFFGAQYKKLSFGTSLPLLYNLSLKFPNSQILLTGAGTPDSSPHGPNEFIELSFLKNCTSCVTQIIGELSQWK</sequence>
<reference evidence="6" key="1">
    <citation type="submission" date="2022-08" db="EMBL/GenBank/DDBJ databases">
        <title>Novel sulfate-reducing endosymbionts in the free-living metamonad Anaeramoeba.</title>
        <authorList>
            <person name="Jerlstrom-Hultqvist J."/>
            <person name="Cepicka I."/>
            <person name="Gallot-Lavallee L."/>
            <person name="Salas-Leiva D."/>
            <person name="Curtis B.A."/>
            <person name="Zahonova K."/>
            <person name="Pipaliya S."/>
            <person name="Dacks J."/>
            <person name="Roger A.J."/>
        </authorList>
    </citation>
    <scope>NUCLEOTIDE SEQUENCE</scope>
    <source>
        <strain evidence="6">Schooner1</strain>
    </source>
</reference>
<protein>
    <recommendedName>
        <fullName evidence="5">Peptidase M20 dimerisation domain-containing protein</fullName>
    </recommendedName>
</protein>
<dbReference type="Gene3D" id="3.30.70.360">
    <property type="match status" value="1"/>
</dbReference>
<evidence type="ECO:0000256" key="3">
    <source>
        <dbReference type="ARBA" id="ARBA00022801"/>
    </source>
</evidence>
<dbReference type="Proteomes" id="UP001150062">
    <property type="component" value="Unassembled WGS sequence"/>
</dbReference>
<dbReference type="EMBL" id="JAOAOG010000143">
    <property type="protein sequence ID" value="KAJ6245583.1"/>
    <property type="molecule type" value="Genomic_DNA"/>
</dbReference>
<organism evidence="6 7">
    <name type="scientific">Anaeramoeba flamelloides</name>
    <dbReference type="NCBI Taxonomy" id="1746091"/>
    <lineage>
        <taxon>Eukaryota</taxon>
        <taxon>Metamonada</taxon>
        <taxon>Anaeramoebidae</taxon>
        <taxon>Anaeramoeba</taxon>
    </lineage>
</organism>
<evidence type="ECO:0000313" key="7">
    <source>
        <dbReference type="Proteomes" id="UP001150062"/>
    </source>
</evidence>
<evidence type="ECO:0000256" key="4">
    <source>
        <dbReference type="SAM" id="MobiDB-lite"/>
    </source>
</evidence>
<evidence type="ECO:0000259" key="5">
    <source>
        <dbReference type="Pfam" id="PF07687"/>
    </source>
</evidence>
<gene>
    <name evidence="6" type="ORF">M0813_20002</name>
</gene>
<dbReference type="InterPro" id="IPR011650">
    <property type="entry name" value="Peptidase_M20_dimer"/>
</dbReference>
<dbReference type="SUPFAM" id="SSF53187">
    <property type="entry name" value="Zn-dependent exopeptidases"/>
    <property type="match status" value="1"/>
</dbReference>
<evidence type="ECO:0000256" key="1">
    <source>
        <dbReference type="ARBA" id="ARBA00022670"/>
    </source>
</evidence>
<dbReference type="PANTHER" id="PTHR43270:SF4">
    <property type="entry name" value="CARNOSINE DIPEPTIDASE 2, ISOFORM A"/>
    <property type="match status" value="1"/>
</dbReference>
<dbReference type="Pfam" id="PF01546">
    <property type="entry name" value="Peptidase_M20"/>
    <property type="match status" value="1"/>
</dbReference>
<comment type="caution">
    <text evidence="6">The sequence shown here is derived from an EMBL/GenBank/DDBJ whole genome shotgun (WGS) entry which is preliminary data.</text>
</comment>
<dbReference type="Pfam" id="PF07687">
    <property type="entry name" value="M20_dimer"/>
    <property type="match status" value="1"/>
</dbReference>
<dbReference type="InterPro" id="IPR002933">
    <property type="entry name" value="Peptidase_M20"/>
</dbReference>
<keyword evidence="1" id="KW-0645">Protease</keyword>
<feature type="domain" description="Peptidase M20 dimerisation" evidence="5">
    <location>
        <begin position="243"/>
        <end position="403"/>
    </location>
</feature>
<accession>A0ABQ8YLX1</accession>
<dbReference type="PANTHER" id="PTHR43270">
    <property type="entry name" value="BETA-ALA-HIS DIPEPTIDASE"/>
    <property type="match status" value="1"/>
</dbReference>
<keyword evidence="7" id="KW-1185">Reference proteome</keyword>
<evidence type="ECO:0000313" key="6">
    <source>
        <dbReference type="EMBL" id="KAJ6245583.1"/>
    </source>
</evidence>
<dbReference type="InterPro" id="IPR051458">
    <property type="entry name" value="Cyt/Met_Dipeptidase"/>
</dbReference>
<evidence type="ECO:0000256" key="2">
    <source>
        <dbReference type="ARBA" id="ARBA00022723"/>
    </source>
</evidence>
<feature type="region of interest" description="Disordered" evidence="4">
    <location>
        <begin position="95"/>
        <end position="124"/>
    </location>
</feature>
<dbReference type="Gene3D" id="3.40.630.10">
    <property type="entry name" value="Zn peptidases"/>
    <property type="match status" value="1"/>
</dbReference>